<evidence type="ECO:0000313" key="7">
    <source>
        <dbReference type="EMBL" id="MBB6490749.1"/>
    </source>
</evidence>
<name>A0A6P1C4V8_RHITR</name>
<feature type="transmembrane region" description="Helical" evidence="6">
    <location>
        <begin position="112"/>
        <end position="131"/>
    </location>
</feature>
<comment type="subcellular location">
    <subcellularLocation>
        <location evidence="1">Cell membrane</location>
        <topology evidence="1">Multi-pass membrane protein</topology>
    </subcellularLocation>
</comment>
<proteinExistence type="predicted"/>
<protein>
    <submittedName>
        <fullName evidence="8">Branched-chain amino acid ABC transporter permease</fullName>
    </submittedName>
    <submittedName>
        <fullName evidence="7">Branched-chain amino acid transport system permease protein</fullName>
    </submittedName>
</protein>
<comment type="caution">
    <text evidence="8">The sequence shown here is derived from an EMBL/GenBank/DDBJ whole genome shotgun (WGS) entry which is preliminary data.</text>
</comment>
<feature type="transmembrane region" description="Helical" evidence="6">
    <location>
        <begin position="85"/>
        <end position="105"/>
    </location>
</feature>
<dbReference type="AlphaFoldDB" id="A0A6P1C4V8"/>
<keyword evidence="3 6" id="KW-0812">Transmembrane</keyword>
<feature type="transmembrane region" description="Helical" evidence="6">
    <location>
        <begin position="243"/>
        <end position="268"/>
    </location>
</feature>
<dbReference type="GO" id="GO:0015658">
    <property type="term" value="F:branched-chain amino acid transmembrane transporter activity"/>
    <property type="evidence" value="ECO:0007669"/>
    <property type="project" value="InterPro"/>
</dbReference>
<dbReference type="InterPro" id="IPR001851">
    <property type="entry name" value="ABC_transp_permease"/>
</dbReference>
<evidence type="ECO:0000256" key="3">
    <source>
        <dbReference type="ARBA" id="ARBA00022692"/>
    </source>
</evidence>
<feature type="transmembrane region" description="Helical" evidence="6">
    <location>
        <begin position="205"/>
        <end position="223"/>
    </location>
</feature>
<evidence type="ECO:0000313" key="9">
    <source>
        <dbReference type="Proteomes" id="UP000471190"/>
    </source>
</evidence>
<evidence type="ECO:0000313" key="8">
    <source>
        <dbReference type="EMBL" id="NEV12229.1"/>
    </source>
</evidence>
<accession>A0A6P1C4V8</accession>
<gene>
    <name evidence="7" type="ORF">GGD45_001146</name>
    <name evidence="8" type="ORF">GXW80_14640</name>
</gene>
<evidence type="ECO:0000256" key="5">
    <source>
        <dbReference type="ARBA" id="ARBA00023136"/>
    </source>
</evidence>
<dbReference type="CDD" id="cd06581">
    <property type="entry name" value="TM_PBP1_LivM_like"/>
    <property type="match status" value="1"/>
</dbReference>
<evidence type="ECO:0000256" key="6">
    <source>
        <dbReference type="SAM" id="Phobius"/>
    </source>
</evidence>
<reference evidence="7 10" key="2">
    <citation type="submission" date="2020-08" db="EMBL/GenBank/DDBJ databases">
        <title>Genomic Encyclopedia of Type Strains, Phase IV (KMG-V): Genome sequencing to study the core and pangenomes of soil and plant-associated prokaryotes.</title>
        <authorList>
            <person name="Whitman W."/>
        </authorList>
    </citation>
    <scope>NUCLEOTIDE SEQUENCE [LARGE SCALE GENOMIC DNA]</scope>
    <source>
        <strain evidence="7 10">SEMIA 4059</strain>
    </source>
</reference>
<keyword evidence="2" id="KW-1003">Cell membrane</keyword>
<feature type="transmembrane region" description="Helical" evidence="6">
    <location>
        <begin position="151"/>
        <end position="174"/>
    </location>
</feature>
<evidence type="ECO:0000313" key="10">
    <source>
        <dbReference type="Proteomes" id="UP000526625"/>
    </source>
</evidence>
<feature type="transmembrane region" description="Helical" evidence="6">
    <location>
        <begin position="7"/>
        <end position="25"/>
    </location>
</feature>
<dbReference type="Proteomes" id="UP000471190">
    <property type="component" value="Unassembled WGS sequence"/>
</dbReference>
<dbReference type="PANTHER" id="PTHR30482">
    <property type="entry name" value="HIGH-AFFINITY BRANCHED-CHAIN AMINO ACID TRANSPORT SYSTEM PERMEASE"/>
    <property type="match status" value="1"/>
</dbReference>
<dbReference type="InterPro" id="IPR043428">
    <property type="entry name" value="LivM-like"/>
</dbReference>
<evidence type="ECO:0000256" key="1">
    <source>
        <dbReference type="ARBA" id="ARBA00004651"/>
    </source>
</evidence>
<dbReference type="RefSeq" id="WP_015342631.1">
    <property type="nucleotide sequence ID" value="NZ_JAADZA010000014.1"/>
</dbReference>
<dbReference type="Proteomes" id="UP000526625">
    <property type="component" value="Unassembled WGS sequence"/>
</dbReference>
<keyword evidence="4 6" id="KW-1133">Transmembrane helix</keyword>
<feature type="transmembrane region" description="Helical" evidence="6">
    <location>
        <begin position="280"/>
        <end position="303"/>
    </location>
</feature>
<reference evidence="8 9" key="1">
    <citation type="submission" date="2020-02" db="EMBL/GenBank/DDBJ databases">
        <title>Draft genome sequence of Rhizobium tropici.</title>
        <authorList>
            <person name="Khayi S."/>
            <person name="Jemo M."/>
        </authorList>
    </citation>
    <scope>NUCLEOTIDE SEQUENCE [LARGE SCALE GENOMIC DNA]</scope>
    <source>
        <strain evidence="8 9">A12</strain>
    </source>
</reference>
<organism evidence="8 9">
    <name type="scientific">Rhizobium tropici</name>
    <dbReference type="NCBI Taxonomy" id="398"/>
    <lineage>
        <taxon>Bacteria</taxon>
        <taxon>Pseudomonadati</taxon>
        <taxon>Pseudomonadota</taxon>
        <taxon>Alphaproteobacteria</taxon>
        <taxon>Hyphomicrobiales</taxon>
        <taxon>Rhizobiaceae</taxon>
        <taxon>Rhizobium/Agrobacterium group</taxon>
        <taxon>Rhizobium</taxon>
    </lineage>
</organism>
<dbReference type="PANTHER" id="PTHR30482:SF17">
    <property type="entry name" value="ABC TRANSPORTER ATP-BINDING PROTEIN"/>
    <property type="match status" value="1"/>
</dbReference>
<dbReference type="EMBL" id="JACHBF010000003">
    <property type="protein sequence ID" value="MBB6490749.1"/>
    <property type="molecule type" value="Genomic_DNA"/>
</dbReference>
<sequence length="334" mass="34896">MTRRHSEISIFILAVVAATTMPLLADEGVTAVVGEACLMLAMASAWNLMAGYVGLVSLGLQAFVGLGAYAAIYTSNALGVSPYPALVAGPLAGMALAALSSVLLLRLRDAYFSISTWVIAEVVAMLVLIAPNLGNVTGLTLEATRDLDFDLFLRITFWLSAGLAIITVFGIGLLMRSPTGLAMMGVRDNELAAVSIGVDVRRNRLIALLTVGAVCGLAGAINYSGAMFVTVSSGFDVNWVVTMIFIVIVGGIGTIGGPVVGTLLYYGLRQLMMVGFGLSGSWHLTAMGIVAIATILVAPKGLWPCIRALLSTRMRIAPAQPATLMAEEMPGRSL</sequence>
<evidence type="ECO:0000256" key="4">
    <source>
        <dbReference type="ARBA" id="ARBA00022989"/>
    </source>
</evidence>
<evidence type="ECO:0000256" key="2">
    <source>
        <dbReference type="ARBA" id="ARBA00022475"/>
    </source>
</evidence>
<dbReference type="EMBL" id="JAADZA010000014">
    <property type="protein sequence ID" value="NEV12229.1"/>
    <property type="molecule type" value="Genomic_DNA"/>
</dbReference>
<keyword evidence="5 6" id="KW-0472">Membrane</keyword>
<dbReference type="GO" id="GO:0005886">
    <property type="term" value="C:plasma membrane"/>
    <property type="evidence" value="ECO:0007669"/>
    <property type="project" value="UniProtKB-SubCell"/>
</dbReference>
<dbReference type="Pfam" id="PF02653">
    <property type="entry name" value="BPD_transp_2"/>
    <property type="match status" value="1"/>
</dbReference>
<feature type="transmembrane region" description="Helical" evidence="6">
    <location>
        <begin position="31"/>
        <end position="48"/>
    </location>
</feature>
<feature type="transmembrane region" description="Helical" evidence="6">
    <location>
        <begin position="55"/>
        <end position="73"/>
    </location>
</feature>
<keyword evidence="10" id="KW-1185">Reference proteome</keyword>